<feature type="domain" description="HTH marR-type" evidence="6">
    <location>
        <begin position="12"/>
        <end position="148"/>
    </location>
</feature>
<dbReference type="PROSITE" id="PS50995">
    <property type="entry name" value="HTH_MARR_2"/>
    <property type="match status" value="1"/>
</dbReference>
<dbReference type="InterPro" id="IPR036390">
    <property type="entry name" value="WH_DNA-bd_sf"/>
</dbReference>
<name>C6XBE4_METGS</name>
<evidence type="ECO:0000256" key="2">
    <source>
        <dbReference type="ARBA" id="ARBA00022490"/>
    </source>
</evidence>
<reference evidence="7 8" key="2">
    <citation type="journal article" date="2011" name="J. Bacteriol.">
        <title>Genomes of three methylotrophs from a single niche uncover genetic and metabolic divergence of Methylophilaceae.</title>
        <authorList>
            <person name="Lapidus A."/>
            <person name="Clum A."/>
            <person name="Labutti K."/>
            <person name="Kaluzhnaya M.G."/>
            <person name="Lim S."/>
            <person name="Beck D.A."/>
            <person name="Glavina Del Rio T."/>
            <person name="Nolan M."/>
            <person name="Mavromatis K."/>
            <person name="Huntemann M."/>
            <person name="Lucas S."/>
            <person name="Lidstrom M.E."/>
            <person name="Ivanova N."/>
            <person name="Chistoserdova L."/>
        </authorList>
    </citation>
    <scope>NUCLEOTIDE SEQUENCE [LARGE SCALE GENOMIC DNA]</scope>
    <source>
        <strain evidence="7 8">SIP3-4</strain>
    </source>
</reference>
<organism evidence="7 8">
    <name type="scientific">Methylovorus glucosotrophus (strain SIP3-4)</name>
    <dbReference type="NCBI Taxonomy" id="582744"/>
    <lineage>
        <taxon>Bacteria</taxon>
        <taxon>Pseudomonadati</taxon>
        <taxon>Pseudomonadota</taxon>
        <taxon>Betaproteobacteria</taxon>
        <taxon>Nitrosomonadales</taxon>
        <taxon>Methylophilaceae</taxon>
        <taxon>Methylovorus</taxon>
    </lineage>
</organism>
<dbReference type="SMART" id="SM00347">
    <property type="entry name" value="HTH_MARR"/>
    <property type="match status" value="1"/>
</dbReference>
<evidence type="ECO:0000256" key="1">
    <source>
        <dbReference type="ARBA" id="ARBA00004496"/>
    </source>
</evidence>
<dbReference type="FunFam" id="1.10.10.10:FF:000163">
    <property type="entry name" value="MarR family transcriptional regulator"/>
    <property type="match status" value="1"/>
</dbReference>
<dbReference type="GO" id="GO:0003700">
    <property type="term" value="F:DNA-binding transcription factor activity"/>
    <property type="evidence" value="ECO:0007669"/>
    <property type="project" value="InterPro"/>
</dbReference>
<accession>C6XBE4</accession>
<keyword evidence="2" id="KW-0963">Cytoplasm</keyword>
<dbReference type="AlphaFoldDB" id="C6XBE4"/>
<dbReference type="STRING" id="582744.Msip34_2677"/>
<dbReference type="PANTHER" id="PTHR33164:SF5">
    <property type="entry name" value="ORGANIC HYDROPEROXIDE RESISTANCE TRANSCRIPTIONAL REGULATOR"/>
    <property type="match status" value="1"/>
</dbReference>
<dbReference type="GO" id="GO:0006950">
    <property type="term" value="P:response to stress"/>
    <property type="evidence" value="ECO:0007669"/>
    <property type="project" value="TreeGrafter"/>
</dbReference>
<dbReference type="PRINTS" id="PR00598">
    <property type="entry name" value="HTHMARR"/>
</dbReference>
<dbReference type="GO" id="GO:0003677">
    <property type="term" value="F:DNA binding"/>
    <property type="evidence" value="ECO:0007669"/>
    <property type="project" value="UniProtKB-KW"/>
</dbReference>
<keyword evidence="3" id="KW-0805">Transcription regulation</keyword>
<dbReference type="GO" id="GO:0005737">
    <property type="term" value="C:cytoplasm"/>
    <property type="evidence" value="ECO:0007669"/>
    <property type="project" value="UniProtKB-SubCell"/>
</dbReference>
<keyword evidence="5" id="KW-0804">Transcription</keyword>
<comment type="subcellular location">
    <subcellularLocation>
        <location evidence="1">Cytoplasm</location>
    </subcellularLocation>
</comment>
<dbReference type="PANTHER" id="PTHR33164">
    <property type="entry name" value="TRANSCRIPTIONAL REGULATOR, MARR FAMILY"/>
    <property type="match status" value="1"/>
</dbReference>
<dbReference type="SUPFAM" id="SSF46785">
    <property type="entry name" value="Winged helix' DNA-binding domain"/>
    <property type="match status" value="1"/>
</dbReference>
<reference evidence="8" key="1">
    <citation type="submission" date="2009-07" db="EMBL/GenBank/DDBJ databases">
        <title>Complete sequence of chromosome of Methylovorus sp. SIP3-4.</title>
        <authorList>
            <person name="Lucas S."/>
            <person name="Copeland A."/>
            <person name="Lapidus A."/>
            <person name="Glavina del Rio T."/>
            <person name="Tice H."/>
            <person name="Bruce D."/>
            <person name="Goodwin L."/>
            <person name="Pitluck S."/>
            <person name="Clum A."/>
            <person name="Larimer F."/>
            <person name="Land M."/>
            <person name="Hauser L."/>
            <person name="Kyrpides N."/>
            <person name="Mikhailova N."/>
            <person name="Kayluzhnaya M."/>
            <person name="Chistoserdova L."/>
        </authorList>
    </citation>
    <scope>NUCLEOTIDE SEQUENCE [LARGE SCALE GENOMIC DNA]</scope>
    <source>
        <strain evidence="8">SIP3-4</strain>
    </source>
</reference>
<sequence length="148" mass="16277">MSQGSTDTPTLSNLLCYALYSSSLAMSRVYRPLLAGLSLTYPQYLVLMVLWTQDGLTVSDIGESLSLNSATLTPLLKRMETTGYIHRARSSDDERQVVVSLTGKGQQTRHESARIMACISEASGLSDKKMAEMCLQLNSLRDHLNQTA</sequence>
<evidence type="ECO:0000313" key="8">
    <source>
        <dbReference type="Proteomes" id="UP000002743"/>
    </source>
</evidence>
<dbReference type="InterPro" id="IPR039422">
    <property type="entry name" value="MarR/SlyA-like"/>
</dbReference>
<keyword evidence="4" id="KW-0238">DNA-binding</keyword>
<protein>
    <submittedName>
        <fullName evidence="7">Transcriptional regulator, MarR family</fullName>
    </submittedName>
</protein>
<dbReference type="Gene3D" id="1.10.10.10">
    <property type="entry name" value="Winged helix-like DNA-binding domain superfamily/Winged helix DNA-binding domain"/>
    <property type="match status" value="1"/>
</dbReference>
<dbReference type="InterPro" id="IPR055166">
    <property type="entry name" value="Transc_reg_Sar_Rot_HTH"/>
</dbReference>
<proteinExistence type="predicted"/>
<dbReference type="InterPro" id="IPR000835">
    <property type="entry name" value="HTH_MarR-typ"/>
</dbReference>
<evidence type="ECO:0000313" key="7">
    <source>
        <dbReference type="EMBL" id="ACT51914.1"/>
    </source>
</evidence>
<dbReference type="RefSeq" id="WP_013443379.1">
    <property type="nucleotide sequence ID" value="NC_012969.1"/>
</dbReference>
<keyword evidence="8" id="KW-1185">Reference proteome</keyword>
<evidence type="ECO:0000256" key="5">
    <source>
        <dbReference type="ARBA" id="ARBA00023163"/>
    </source>
</evidence>
<dbReference type="InterPro" id="IPR036388">
    <property type="entry name" value="WH-like_DNA-bd_sf"/>
</dbReference>
<dbReference type="Pfam" id="PF22381">
    <property type="entry name" value="Staph_reg_Sar_Rot"/>
    <property type="match status" value="1"/>
</dbReference>
<dbReference type="eggNOG" id="COG1846">
    <property type="taxonomic scope" value="Bacteria"/>
</dbReference>
<gene>
    <name evidence="7" type="ordered locus">Msip34_2677</name>
</gene>
<evidence type="ECO:0000256" key="3">
    <source>
        <dbReference type="ARBA" id="ARBA00023015"/>
    </source>
</evidence>
<evidence type="ECO:0000259" key="6">
    <source>
        <dbReference type="PROSITE" id="PS50995"/>
    </source>
</evidence>
<dbReference type="Proteomes" id="UP000002743">
    <property type="component" value="Chromosome"/>
</dbReference>
<dbReference type="EMBL" id="CP001674">
    <property type="protein sequence ID" value="ACT51914.1"/>
    <property type="molecule type" value="Genomic_DNA"/>
</dbReference>
<evidence type="ECO:0000256" key="4">
    <source>
        <dbReference type="ARBA" id="ARBA00023125"/>
    </source>
</evidence>
<dbReference type="HOGENOM" id="CLU_083287_3_0_4"/>
<dbReference type="OrthoDB" id="9806864at2"/>
<dbReference type="KEGG" id="mei:Msip34_2677"/>